<accession>A0A2H0W5C6</accession>
<keyword evidence="11 16" id="KW-0239">DNA-directed DNA polymerase</keyword>
<dbReference type="GO" id="GO:0006302">
    <property type="term" value="P:double-strand break repair"/>
    <property type="evidence" value="ECO:0007669"/>
    <property type="project" value="TreeGrafter"/>
</dbReference>
<comment type="catalytic activity">
    <reaction evidence="14 16">
        <text>DNA(n) + a 2'-deoxyribonucleoside 5'-triphosphate = DNA(n+1) + diphosphate</text>
        <dbReference type="Rhea" id="RHEA:22508"/>
        <dbReference type="Rhea" id="RHEA-COMP:17339"/>
        <dbReference type="Rhea" id="RHEA-COMP:17340"/>
        <dbReference type="ChEBI" id="CHEBI:33019"/>
        <dbReference type="ChEBI" id="CHEBI:61560"/>
        <dbReference type="ChEBI" id="CHEBI:173112"/>
        <dbReference type="EC" id="2.7.7.7"/>
    </reaction>
</comment>
<dbReference type="Gene3D" id="1.20.1060.10">
    <property type="entry name" value="Taq DNA Polymerase, Chain T, domain 4"/>
    <property type="match status" value="1"/>
</dbReference>
<evidence type="ECO:0000256" key="9">
    <source>
        <dbReference type="ARBA" id="ARBA00022801"/>
    </source>
</evidence>
<keyword evidence="6 16" id="KW-0235">DNA replication</keyword>
<dbReference type="Pfam" id="PF01367">
    <property type="entry name" value="5_3_exonuc"/>
    <property type="match status" value="1"/>
</dbReference>
<dbReference type="PRINTS" id="PR00868">
    <property type="entry name" value="DNAPOLI"/>
</dbReference>
<dbReference type="InterPro" id="IPR029060">
    <property type="entry name" value="PIN-like_dom_sf"/>
</dbReference>
<dbReference type="FunFam" id="1.20.1060.10:FF:000001">
    <property type="entry name" value="DNA polymerase I"/>
    <property type="match status" value="1"/>
</dbReference>
<evidence type="ECO:0000256" key="6">
    <source>
        <dbReference type="ARBA" id="ARBA00022705"/>
    </source>
</evidence>
<dbReference type="CDD" id="cd09898">
    <property type="entry name" value="H3TH_53EXO"/>
    <property type="match status" value="1"/>
</dbReference>
<evidence type="ECO:0000313" key="20">
    <source>
        <dbReference type="EMBL" id="PIS06549.1"/>
    </source>
</evidence>
<evidence type="ECO:0000259" key="19">
    <source>
        <dbReference type="SMART" id="SM00482"/>
    </source>
</evidence>
<dbReference type="InterPro" id="IPR036397">
    <property type="entry name" value="RNaseH_sf"/>
</dbReference>
<evidence type="ECO:0000313" key="21">
    <source>
        <dbReference type="Proteomes" id="UP000229056"/>
    </source>
</evidence>
<evidence type="ECO:0000256" key="1">
    <source>
        <dbReference type="ARBA" id="ARBA00007705"/>
    </source>
</evidence>
<evidence type="ECO:0000256" key="10">
    <source>
        <dbReference type="ARBA" id="ARBA00022839"/>
    </source>
</evidence>
<dbReference type="Pfam" id="PF02739">
    <property type="entry name" value="5_3_exonuc_N"/>
    <property type="match status" value="1"/>
</dbReference>
<dbReference type="FunFam" id="1.10.150.20:FF:000003">
    <property type="entry name" value="DNA polymerase I"/>
    <property type="match status" value="1"/>
</dbReference>
<dbReference type="InterPro" id="IPR002421">
    <property type="entry name" value="5-3_exonuclease"/>
</dbReference>
<keyword evidence="10 16" id="KW-0269">Exonuclease</keyword>
<dbReference type="SMART" id="SM00474">
    <property type="entry name" value="35EXOc"/>
    <property type="match status" value="1"/>
</dbReference>
<dbReference type="InterPro" id="IPR020045">
    <property type="entry name" value="DNA_polI_H3TH"/>
</dbReference>
<protein>
    <recommendedName>
        <fullName evidence="3 15">DNA polymerase I</fullName>
        <ecNumber evidence="2 15">2.7.7.7</ecNumber>
    </recommendedName>
</protein>
<feature type="domain" description="5'-3' exonuclease" evidence="18">
    <location>
        <begin position="6"/>
        <end position="269"/>
    </location>
</feature>
<evidence type="ECO:0000256" key="8">
    <source>
        <dbReference type="ARBA" id="ARBA00022763"/>
    </source>
</evidence>
<dbReference type="InterPro" id="IPR019760">
    <property type="entry name" value="DNA-dir_DNA_pol_A_CS"/>
</dbReference>
<name>A0A2H0W5C6_9BACT</name>
<proteinExistence type="inferred from homology"/>
<dbReference type="GO" id="GO:0008409">
    <property type="term" value="F:5'-3' exonuclease activity"/>
    <property type="evidence" value="ECO:0007669"/>
    <property type="project" value="UniProtKB-UniRule"/>
</dbReference>
<dbReference type="GO" id="GO:0008408">
    <property type="term" value="F:3'-5' exonuclease activity"/>
    <property type="evidence" value="ECO:0007669"/>
    <property type="project" value="UniProtKB-UniRule"/>
</dbReference>
<reference evidence="21" key="1">
    <citation type="submission" date="2017-09" db="EMBL/GenBank/DDBJ databases">
        <title>Depth-based differentiation of microbial function through sediment-hosted aquifers and enrichment of novel symbionts in the deep terrestrial subsurface.</title>
        <authorList>
            <person name="Probst A.J."/>
            <person name="Ladd B."/>
            <person name="Jarett J.K."/>
            <person name="Geller-Mcgrath D.E."/>
            <person name="Sieber C.M.K."/>
            <person name="Emerson J.B."/>
            <person name="Anantharaman K."/>
            <person name="Thomas B.C."/>
            <person name="Malmstrom R."/>
            <person name="Stieglmeier M."/>
            <person name="Klingl A."/>
            <person name="Woyke T."/>
            <person name="Ryan C.M."/>
            <person name="Banfield J.F."/>
        </authorList>
    </citation>
    <scope>NUCLEOTIDE SEQUENCE [LARGE SCALE GENOMIC DNA]</scope>
</reference>
<dbReference type="InterPro" id="IPR002298">
    <property type="entry name" value="DNA_polymerase_A"/>
</dbReference>
<dbReference type="AlphaFoldDB" id="A0A2H0W5C6"/>
<dbReference type="InterPro" id="IPR002562">
    <property type="entry name" value="3'-5'_exonuclease_dom"/>
</dbReference>
<keyword evidence="5 16" id="KW-0548">Nucleotidyltransferase</keyword>
<dbReference type="EC" id="2.7.7.7" evidence="2 15"/>
<dbReference type="SMART" id="SM00279">
    <property type="entry name" value="HhH2"/>
    <property type="match status" value="1"/>
</dbReference>
<dbReference type="SUPFAM" id="SSF56672">
    <property type="entry name" value="DNA/RNA polymerases"/>
    <property type="match status" value="1"/>
</dbReference>
<keyword evidence="12 16" id="KW-0238">DNA-binding</keyword>
<dbReference type="Gene3D" id="3.40.50.1010">
    <property type="entry name" value="5'-nuclease"/>
    <property type="match status" value="1"/>
</dbReference>
<evidence type="ECO:0000256" key="4">
    <source>
        <dbReference type="ARBA" id="ARBA00022679"/>
    </source>
</evidence>
<evidence type="ECO:0000256" key="5">
    <source>
        <dbReference type="ARBA" id="ARBA00022695"/>
    </source>
</evidence>
<keyword evidence="13 16" id="KW-0234">DNA repair</keyword>
<evidence type="ECO:0000256" key="12">
    <source>
        <dbReference type="ARBA" id="ARBA00023125"/>
    </source>
</evidence>
<evidence type="ECO:0000256" key="13">
    <source>
        <dbReference type="ARBA" id="ARBA00023204"/>
    </source>
</evidence>
<evidence type="ECO:0000256" key="16">
    <source>
        <dbReference type="RuleBase" id="RU004460"/>
    </source>
</evidence>
<dbReference type="CDD" id="cd08637">
    <property type="entry name" value="DNA_pol_A_pol_I_C"/>
    <property type="match status" value="1"/>
</dbReference>
<dbReference type="Pfam" id="PF00476">
    <property type="entry name" value="DNA_pol_A"/>
    <property type="match status" value="1"/>
</dbReference>
<dbReference type="InterPro" id="IPR018320">
    <property type="entry name" value="DNA_polymerase_1"/>
</dbReference>
<dbReference type="SUPFAM" id="SSF53098">
    <property type="entry name" value="Ribonuclease H-like"/>
    <property type="match status" value="1"/>
</dbReference>
<keyword evidence="7" id="KW-0540">Nuclease</keyword>
<comment type="function">
    <text evidence="16">In addition to polymerase activity, this DNA polymerase exhibits 3'-5' and 5'-3' exonuclease activity.</text>
</comment>
<feature type="domain" description="DNA-directed DNA polymerase family A palm" evidence="19">
    <location>
        <begin position="670"/>
        <end position="876"/>
    </location>
</feature>
<dbReference type="EMBL" id="PEZY01000002">
    <property type="protein sequence ID" value="PIS06549.1"/>
    <property type="molecule type" value="Genomic_DNA"/>
</dbReference>
<dbReference type="PROSITE" id="PS00447">
    <property type="entry name" value="DNA_POLYMERASE_A"/>
    <property type="match status" value="1"/>
</dbReference>
<dbReference type="InterPro" id="IPR020046">
    <property type="entry name" value="5-3_exonucl_a-hlix_arch_N"/>
</dbReference>
<keyword evidence="4 16" id="KW-0808">Transferase</keyword>
<evidence type="ECO:0000259" key="17">
    <source>
        <dbReference type="SMART" id="SM00474"/>
    </source>
</evidence>
<feature type="domain" description="3'-5' exonuclease" evidence="17">
    <location>
        <begin position="324"/>
        <end position="501"/>
    </location>
</feature>
<evidence type="ECO:0000256" key="3">
    <source>
        <dbReference type="ARBA" id="ARBA00020311"/>
    </source>
</evidence>
<evidence type="ECO:0000256" key="15">
    <source>
        <dbReference type="NCBIfam" id="TIGR00593"/>
    </source>
</evidence>
<dbReference type="CDD" id="cd06139">
    <property type="entry name" value="DNA_polA_I_Ecoli_like_exo"/>
    <property type="match status" value="1"/>
</dbReference>
<dbReference type="InterPro" id="IPR036279">
    <property type="entry name" value="5-3_exonuclease_C_sf"/>
</dbReference>
<evidence type="ECO:0000259" key="18">
    <source>
        <dbReference type="SMART" id="SM00475"/>
    </source>
</evidence>
<dbReference type="GO" id="GO:0003677">
    <property type="term" value="F:DNA binding"/>
    <property type="evidence" value="ECO:0007669"/>
    <property type="project" value="UniProtKB-UniRule"/>
</dbReference>
<evidence type="ECO:0000256" key="2">
    <source>
        <dbReference type="ARBA" id="ARBA00012417"/>
    </source>
</evidence>
<dbReference type="SMART" id="SM00475">
    <property type="entry name" value="53EXOc"/>
    <property type="match status" value="1"/>
</dbReference>
<keyword evidence="8 16" id="KW-0227">DNA damage</keyword>
<dbReference type="SUPFAM" id="SSF88723">
    <property type="entry name" value="PIN domain-like"/>
    <property type="match status" value="1"/>
</dbReference>
<dbReference type="InterPro" id="IPR043502">
    <property type="entry name" value="DNA/RNA_pol_sf"/>
</dbReference>
<dbReference type="Gene3D" id="3.30.420.10">
    <property type="entry name" value="Ribonuclease H-like superfamily/Ribonuclease H"/>
    <property type="match status" value="1"/>
</dbReference>
<dbReference type="Proteomes" id="UP000229056">
    <property type="component" value="Unassembled WGS sequence"/>
</dbReference>
<dbReference type="Gene3D" id="3.30.70.370">
    <property type="match status" value="1"/>
</dbReference>
<dbReference type="GO" id="GO:0003887">
    <property type="term" value="F:DNA-directed DNA polymerase activity"/>
    <property type="evidence" value="ECO:0007669"/>
    <property type="project" value="UniProtKB-UniRule"/>
</dbReference>
<organism evidence="20 21">
    <name type="scientific">Candidatus Buchananbacteria bacterium CG10_big_fil_rev_8_21_14_0_10_33_19</name>
    <dbReference type="NCBI Taxonomy" id="1974525"/>
    <lineage>
        <taxon>Bacteria</taxon>
        <taxon>Candidatus Buchananiibacteriota</taxon>
    </lineage>
</organism>
<keyword evidence="9 16" id="KW-0378">Hydrolase</keyword>
<evidence type="ECO:0000256" key="11">
    <source>
        <dbReference type="ARBA" id="ARBA00022932"/>
    </source>
</evidence>
<dbReference type="NCBIfam" id="TIGR00593">
    <property type="entry name" value="pola"/>
    <property type="match status" value="1"/>
</dbReference>
<evidence type="ECO:0000256" key="7">
    <source>
        <dbReference type="ARBA" id="ARBA00022722"/>
    </source>
</evidence>
<comment type="similarity">
    <text evidence="1 16">Belongs to the DNA polymerase type-A family.</text>
</comment>
<comment type="caution">
    <text evidence="20">The sequence shown here is derived from an EMBL/GenBank/DDBJ whole genome shotgun (WGS) entry which is preliminary data.</text>
</comment>
<dbReference type="InterPro" id="IPR008918">
    <property type="entry name" value="HhH2"/>
</dbReference>
<dbReference type="Gene3D" id="1.10.150.20">
    <property type="entry name" value="5' to 3' exonuclease, C-terminal subdomain"/>
    <property type="match status" value="2"/>
</dbReference>
<dbReference type="FunFam" id="1.10.150.20:FF:000002">
    <property type="entry name" value="DNA polymerase I"/>
    <property type="match status" value="1"/>
</dbReference>
<dbReference type="PANTHER" id="PTHR10133">
    <property type="entry name" value="DNA POLYMERASE I"/>
    <property type="match status" value="1"/>
</dbReference>
<evidence type="ECO:0000256" key="14">
    <source>
        <dbReference type="ARBA" id="ARBA00049244"/>
    </source>
</evidence>
<dbReference type="Pfam" id="PF01612">
    <property type="entry name" value="DNA_pol_A_exo1"/>
    <property type="match status" value="1"/>
</dbReference>
<gene>
    <name evidence="16" type="primary">polA</name>
    <name evidence="20" type="ORF">COT80_00310</name>
</gene>
<dbReference type="SUPFAM" id="SSF47807">
    <property type="entry name" value="5' to 3' exonuclease, C-terminal subdomain"/>
    <property type="match status" value="1"/>
</dbReference>
<dbReference type="InterPro" id="IPR012337">
    <property type="entry name" value="RNaseH-like_sf"/>
</dbReference>
<dbReference type="GO" id="GO:0006261">
    <property type="term" value="P:DNA-templated DNA replication"/>
    <property type="evidence" value="ECO:0007669"/>
    <property type="project" value="UniProtKB-UniRule"/>
</dbReference>
<dbReference type="InterPro" id="IPR001098">
    <property type="entry name" value="DNA-dir_DNA_pol_A_palm_dom"/>
</dbReference>
<dbReference type="CDD" id="cd09859">
    <property type="entry name" value="PIN_53EXO"/>
    <property type="match status" value="1"/>
</dbReference>
<sequence length="916" mass="104472">MKFEKQKLAVIDGNALVHRAFHAIPPLTTKDGAIVNAVYGFTAILLKALKDLKPDYIVATFDLKGKTFRHEEFAEYKAGRVKQPDELYNQIPIIKDVLAVFNIPIFEKPGFEADDLIGTISHLKSVDRPDIDTIIITGDQDTFQLIDSNTMVFSPHKGLGETILYNEKLIEEKFEGLKPNQLIDYKALRGDPSDNIPGVRGIGQKGAINLLNEFKNLDNLYKNLNSNKISERNKKLLMEYKKDAFMSQKLATIIVDVPIKFKLEDCKLGGFDKSKIIKLFQDLNFKRLMTQLSVLDSDFQIKGGQESLFNQDIKQNKTNQDQKYQLITDTKKLNIFLTELKKQSEFCFDTETTSVDAFMAELLGVSFSWQKNTAFYLPIQSLNQIKKELIPIFKNKDIKKIGHNIKYDLEILEQNGFKINGLYFDTMIASYLLNPGNRQHNLDTVAFTELGYQMQPIEDLIGTGKNQISMADVPVEKLSWYSCEDADMTYQIYQKLKKDLDDEGMFGLFEELEMPLIEVLADIEKNGVNLDLKLLTELAKETDYDLKILEKKIFKAVGSEFNISSPLQLKEILFDKLKISTIGISKTKTGISTAAGELEKLKGQHKVIDMILEFRELAKLKSTYLDALPKLINQKDNRVHTSFNQTVAATGRLSSSNPNLQNIPIRTKRGQKIRRAFIAEPGFKILKADYSQMELRIIASLANDREMMNIFLSGGDIHTMTAALINNLKPEEVTKEIRRTAKEINFGVLYGMGAWGLATRTGISHNDAKNFISKYFNTFKEVKKWLEETVVIAKEKGYVETLYGRRRYLPEINSSIPQMRSQAERMAVNMPIQGTQADIIKLAMIAIYKELPKISPETKMVLQVHDELVFEVKDEDLDKVSKFIKNTMNNIYKLRVPIETEIKIGKNWGTTEKYDN</sequence>
<dbReference type="SMART" id="SM00482">
    <property type="entry name" value="POLAc"/>
    <property type="match status" value="1"/>
</dbReference>
<dbReference type="NCBIfam" id="NF004397">
    <property type="entry name" value="PRK05755.1"/>
    <property type="match status" value="1"/>
</dbReference>
<dbReference type="PANTHER" id="PTHR10133:SF27">
    <property type="entry name" value="DNA POLYMERASE NU"/>
    <property type="match status" value="1"/>
</dbReference>